<evidence type="ECO:0000256" key="1">
    <source>
        <dbReference type="ARBA" id="ARBA00004141"/>
    </source>
</evidence>
<keyword evidence="7 14" id="KW-0276">Fatty acid metabolism</keyword>
<dbReference type="InterPro" id="IPR007482">
    <property type="entry name" value="Tyr_Pase-like_PTPLA"/>
</dbReference>
<evidence type="ECO:0000256" key="2">
    <source>
        <dbReference type="ARBA" id="ARBA00005194"/>
    </source>
</evidence>
<comment type="similarity">
    <text evidence="3 14">Belongs to the very long-chain fatty acids dehydratase HACD family.</text>
</comment>
<comment type="caution">
    <text evidence="15">The sequence shown here is derived from an EMBL/GenBank/DDBJ whole genome shotgun (WGS) entry which is preliminary data.</text>
</comment>
<dbReference type="EMBL" id="BCMY01000003">
    <property type="protein sequence ID" value="GAQ38134.1"/>
    <property type="molecule type" value="Genomic_DNA"/>
</dbReference>
<dbReference type="Pfam" id="PF04387">
    <property type="entry name" value="PTPLA"/>
    <property type="match status" value="1"/>
</dbReference>
<evidence type="ECO:0000256" key="12">
    <source>
        <dbReference type="ARBA" id="ARBA00023239"/>
    </source>
</evidence>
<keyword evidence="11 14" id="KW-0275">Fatty acid biosynthesis</keyword>
<evidence type="ECO:0000256" key="5">
    <source>
        <dbReference type="ARBA" id="ARBA00022516"/>
    </source>
</evidence>
<protein>
    <recommendedName>
        <fullName evidence="4 14">Very-long-chain (3R)-3-hydroxyacyl-CoA dehydratase</fullName>
        <ecNumber evidence="4 14">4.2.1.134</ecNumber>
    </recommendedName>
</protein>
<reference evidence="16" key="1">
    <citation type="journal article" date="2016" name="Genome Announc.">
        <title>Draft genome sequence of Aspergillus niger strain An76.</title>
        <authorList>
            <person name="Gong W."/>
            <person name="Cheng Z."/>
            <person name="Zhang H."/>
            <person name="Liu L."/>
            <person name="Gao P."/>
            <person name="Wang L."/>
        </authorList>
    </citation>
    <scope>NUCLEOTIDE SEQUENCE [LARGE SCALE GENOMIC DNA]</scope>
    <source>
        <strain evidence="16">An76</strain>
    </source>
</reference>
<comment type="function">
    <text evidence="14">Catalyzes the third of the four reactions of the long-chain fatty acids elongation cycle. This endoplasmic reticulum-bound enzymatic process, allows the addition of two carbons to the chain of long- and very long-chain fatty acids/VLCFAs per cycle. This enzyme catalyzes the dehydration of the 3-hydroxyacyl-CoA intermediate into trans-2,3-enoyl-CoA, within each cycle of fatty acid elongation. Thereby, it participates to the production of VLCFAs of different chain lengths that are involved in multiple biological processes as precursors of membrane lipids and lipid mediators.</text>
</comment>
<dbReference type="OMA" id="WSYILWQ"/>
<evidence type="ECO:0000256" key="9">
    <source>
        <dbReference type="ARBA" id="ARBA00023098"/>
    </source>
</evidence>
<dbReference type="AlphaFoldDB" id="A0A100IBF0"/>
<keyword evidence="5 14" id="KW-0444">Lipid biosynthesis</keyword>
<feature type="transmembrane region" description="Helical" evidence="14">
    <location>
        <begin position="181"/>
        <end position="201"/>
    </location>
</feature>
<dbReference type="UniPathway" id="UPA00094"/>
<dbReference type="OrthoDB" id="46988at2759"/>
<dbReference type="GO" id="GO:0030497">
    <property type="term" value="P:fatty acid elongation"/>
    <property type="evidence" value="ECO:0007669"/>
    <property type="project" value="TreeGrafter"/>
</dbReference>
<keyword evidence="6 14" id="KW-0812">Transmembrane</keyword>
<feature type="transmembrane region" description="Helical" evidence="14">
    <location>
        <begin position="78"/>
        <end position="98"/>
    </location>
</feature>
<comment type="pathway">
    <text evidence="2 14">Lipid metabolism; fatty acid biosynthesis.</text>
</comment>
<name>A0A100IBF0_ASPNG</name>
<evidence type="ECO:0000256" key="4">
    <source>
        <dbReference type="ARBA" id="ARBA00013122"/>
    </source>
</evidence>
<keyword evidence="9 14" id="KW-0443">Lipid metabolism</keyword>
<comment type="subcellular location">
    <subcellularLocation>
        <location evidence="14">Endoplasmic reticulum membrane</location>
        <topology evidence="14">Multi-pass membrane protein</topology>
    </subcellularLocation>
    <subcellularLocation>
        <location evidence="1">Membrane</location>
        <topology evidence="1">Multi-pass membrane protein</topology>
    </subcellularLocation>
</comment>
<keyword evidence="10 14" id="KW-0472">Membrane</keyword>
<keyword evidence="14" id="KW-0256">Endoplasmic reticulum</keyword>
<feature type="transmembrane region" description="Helical" evidence="14">
    <location>
        <begin position="129"/>
        <end position="147"/>
    </location>
</feature>
<evidence type="ECO:0000256" key="3">
    <source>
        <dbReference type="ARBA" id="ARBA00007811"/>
    </source>
</evidence>
<comment type="catalytic activity">
    <reaction evidence="13 14">
        <text>a very-long-chain (3R)-3-hydroxyacyl-CoA = a very-long-chain (2E)-enoyl-CoA + H2O</text>
        <dbReference type="Rhea" id="RHEA:45812"/>
        <dbReference type="ChEBI" id="CHEBI:15377"/>
        <dbReference type="ChEBI" id="CHEBI:83728"/>
        <dbReference type="ChEBI" id="CHEBI:85440"/>
        <dbReference type="EC" id="4.2.1.134"/>
    </reaction>
</comment>
<evidence type="ECO:0000256" key="10">
    <source>
        <dbReference type="ARBA" id="ARBA00023136"/>
    </source>
</evidence>
<evidence type="ECO:0000256" key="6">
    <source>
        <dbReference type="ARBA" id="ARBA00022692"/>
    </source>
</evidence>
<dbReference type="PANTHER" id="PTHR11035">
    <property type="entry name" value="VERY-LONG-CHAIN (3R)-3-HYDROXYACYL-COA DEHYDRATASE"/>
    <property type="match status" value="1"/>
</dbReference>
<dbReference type="GO" id="GO:0030148">
    <property type="term" value="P:sphingolipid biosynthetic process"/>
    <property type="evidence" value="ECO:0007669"/>
    <property type="project" value="TreeGrafter"/>
</dbReference>
<dbReference type="GO" id="GO:0005789">
    <property type="term" value="C:endoplasmic reticulum membrane"/>
    <property type="evidence" value="ECO:0007669"/>
    <property type="project" value="UniProtKB-SubCell"/>
</dbReference>
<dbReference type="GO" id="GO:0102158">
    <property type="term" value="F:very-long-chain (3R)-3-hydroxyacyl-CoA dehydratase activity"/>
    <property type="evidence" value="ECO:0007669"/>
    <property type="project" value="UniProtKB-EC"/>
</dbReference>
<dbReference type="VEuPathDB" id="FungiDB:An04g06650"/>
<keyword evidence="8 14" id="KW-1133">Transmembrane helix</keyword>
<evidence type="ECO:0000256" key="11">
    <source>
        <dbReference type="ARBA" id="ARBA00023160"/>
    </source>
</evidence>
<dbReference type="VEuPathDB" id="FungiDB:ATCC64974_81560"/>
<sequence length="215" mass="24018">MGLSRPYLLLYNALSLTLWATCTIRGFSQLLSSTTTIPQIFTNVYPLLLTTQSLALLEIIHSLLRLVRAPVLTTAMQVASRILLVWGIMYPFQGVIVGEKSQEGVVGLGDYAFLGCLGAWGVTECIRYGFFALQLSGVGVPGWWAWLRYNTFYVLYPLGISSECLMVYKALGPAGELVSPLYRWFLIAVLGIYVPGSYILYTHMIKQRRKAMSKK</sequence>
<dbReference type="VEuPathDB" id="FungiDB:M747DRAFT_300169"/>
<dbReference type="PANTHER" id="PTHR11035:SF3">
    <property type="entry name" value="VERY-LONG-CHAIN (3R)-3-HYDROXYACYL-COA DEHYDRATASE"/>
    <property type="match status" value="1"/>
</dbReference>
<evidence type="ECO:0000313" key="16">
    <source>
        <dbReference type="Proteomes" id="UP000068243"/>
    </source>
</evidence>
<dbReference type="GO" id="GO:0042761">
    <property type="term" value="P:very long-chain fatty acid biosynthetic process"/>
    <property type="evidence" value="ECO:0007669"/>
    <property type="project" value="TreeGrafter"/>
</dbReference>
<evidence type="ECO:0000256" key="13">
    <source>
        <dbReference type="ARBA" id="ARBA00036671"/>
    </source>
</evidence>
<organism evidence="15 16">
    <name type="scientific">Aspergillus niger</name>
    <dbReference type="NCBI Taxonomy" id="5061"/>
    <lineage>
        <taxon>Eukaryota</taxon>
        <taxon>Fungi</taxon>
        <taxon>Dikarya</taxon>
        <taxon>Ascomycota</taxon>
        <taxon>Pezizomycotina</taxon>
        <taxon>Eurotiomycetes</taxon>
        <taxon>Eurotiomycetidae</taxon>
        <taxon>Eurotiales</taxon>
        <taxon>Aspergillaceae</taxon>
        <taxon>Aspergillus</taxon>
        <taxon>Aspergillus subgen. Circumdati</taxon>
    </lineage>
</organism>
<evidence type="ECO:0000313" key="15">
    <source>
        <dbReference type="EMBL" id="GAQ38134.1"/>
    </source>
</evidence>
<evidence type="ECO:0000256" key="8">
    <source>
        <dbReference type="ARBA" id="ARBA00022989"/>
    </source>
</evidence>
<proteinExistence type="inferred from homology"/>
<evidence type="ECO:0000256" key="14">
    <source>
        <dbReference type="RuleBase" id="RU363109"/>
    </source>
</evidence>
<accession>A0A100IBF0</accession>
<keyword evidence="12 14" id="KW-0456">Lyase</keyword>
<gene>
    <name evidence="15" type="ORF">ABL_02497</name>
</gene>
<dbReference type="EC" id="4.2.1.134" evidence="4 14"/>
<feature type="transmembrane region" description="Helical" evidence="14">
    <location>
        <begin position="7"/>
        <end position="27"/>
    </location>
</feature>
<dbReference type="Proteomes" id="UP000068243">
    <property type="component" value="Unassembled WGS sequence"/>
</dbReference>
<feature type="transmembrane region" description="Helical" evidence="14">
    <location>
        <begin position="47"/>
        <end position="66"/>
    </location>
</feature>
<evidence type="ECO:0000256" key="7">
    <source>
        <dbReference type="ARBA" id="ARBA00022832"/>
    </source>
</evidence>
<dbReference type="VEuPathDB" id="FungiDB:ASPNIDRAFT2_1177783"/>